<reference evidence="4" key="1">
    <citation type="submission" date="2021-01" db="EMBL/GenBank/DDBJ databases">
        <authorList>
            <person name="Corre E."/>
            <person name="Pelletier E."/>
            <person name="Niang G."/>
            <person name="Scheremetjew M."/>
            <person name="Finn R."/>
            <person name="Kale V."/>
            <person name="Holt S."/>
            <person name="Cochrane G."/>
            <person name="Meng A."/>
            <person name="Brown T."/>
            <person name="Cohen L."/>
        </authorList>
    </citation>
    <scope>NUCLEOTIDE SEQUENCE</scope>
    <source>
        <strain evidence="4">CCMP3105</strain>
    </source>
</reference>
<dbReference type="AlphaFoldDB" id="A0A7S4PTA9"/>
<comment type="similarity">
    <text evidence="1">Belongs to the isochorismatase family.</text>
</comment>
<dbReference type="InterPro" id="IPR036380">
    <property type="entry name" value="Isochorismatase-like_sf"/>
</dbReference>
<feature type="domain" description="Isochorismatase-like" evidence="3">
    <location>
        <begin position="72"/>
        <end position="219"/>
    </location>
</feature>
<evidence type="ECO:0000256" key="2">
    <source>
        <dbReference type="SAM" id="SignalP"/>
    </source>
</evidence>
<name>A0A7S4PTA9_9DINO</name>
<accession>A0A7S4PTA9</accession>
<dbReference type="Gene3D" id="3.40.50.850">
    <property type="entry name" value="Isochorismatase-like"/>
    <property type="match status" value="1"/>
</dbReference>
<dbReference type="EMBL" id="HBNR01001353">
    <property type="protein sequence ID" value="CAE4561339.1"/>
    <property type="molecule type" value="Transcribed_RNA"/>
</dbReference>
<dbReference type="Pfam" id="PF00857">
    <property type="entry name" value="Isochorismatase"/>
    <property type="match status" value="1"/>
</dbReference>
<evidence type="ECO:0000256" key="1">
    <source>
        <dbReference type="ARBA" id="ARBA00006336"/>
    </source>
</evidence>
<dbReference type="SUPFAM" id="SSF52499">
    <property type="entry name" value="Isochorismatase-like hydrolases"/>
    <property type="match status" value="1"/>
</dbReference>
<feature type="signal peptide" evidence="2">
    <location>
        <begin position="1"/>
        <end position="28"/>
    </location>
</feature>
<feature type="chain" id="PRO_5030800273" description="Isochorismatase-like domain-containing protein" evidence="2">
    <location>
        <begin position="29"/>
        <end position="283"/>
    </location>
</feature>
<gene>
    <name evidence="4" type="ORF">AMON00008_LOCUS958</name>
</gene>
<dbReference type="InterPro" id="IPR000868">
    <property type="entry name" value="Isochorismatase-like_dom"/>
</dbReference>
<organism evidence="4">
    <name type="scientific">Alexandrium monilatum</name>
    <dbReference type="NCBI Taxonomy" id="311494"/>
    <lineage>
        <taxon>Eukaryota</taxon>
        <taxon>Sar</taxon>
        <taxon>Alveolata</taxon>
        <taxon>Dinophyceae</taxon>
        <taxon>Gonyaulacales</taxon>
        <taxon>Pyrocystaceae</taxon>
        <taxon>Alexandrium</taxon>
    </lineage>
</organism>
<evidence type="ECO:0000259" key="3">
    <source>
        <dbReference type="Pfam" id="PF00857"/>
    </source>
</evidence>
<evidence type="ECO:0000313" key="4">
    <source>
        <dbReference type="EMBL" id="CAE4561339.1"/>
    </source>
</evidence>
<proteinExistence type="inferred from homology"/>
<keyword evidence="2" id="KW-0732">Signal</keyword>
<sequence>MVWSHGRLRGFRTACLLACTVLLPRCRSLAGLLTGPRSLHRAWGSARRGSRMFVPDALPRQAALQGGPRPHTALLLIDCQKAFLTGSWALHFGLDQVKPIENAFRNTIELLRKPERLAGCAVLCTRCYLDTQEAEFDDDLRPLLDGVPYVWKPTTDVTRNPKFHDWFEERLAAGVRTLVVGGCTTTSCVRVSSQAVRKQYRSPDLKVVVDLSLCGARTDNLLPNADQDPDLLRIYGPERCKGSSPVDLAVLQMRNSGVEVVDSFDWEAHVASMAGAGEAASGG</sequence>
<protein>
    <recommendedName>
        <fullName evidence="3">Isochorismatase-like domain-containing protein</fullName>
    </recommendedName>
</protein>